<evidence type="ECO:0000313" key="3">
    <source>
        <dbReference type="Proteomes" id="UP000051298"/>
    </source>
</evidence>
<organism evidence="2 3">
    <name type="scientific">Thalassobacter stenotrophicus</name>
    <dbReference type="NCBI Taxonomy" id="266809"/>
    <lineage>
        <taxon>Bacteria</taxon>
        <taxon>Pseudomonadati</taxon>
        <taxon>Pseudomonadota</taxon>
        <taxon>Alphaproteobacteria</taxon>
        <taxon>Rhodobacterales</taxon>
        <taxon>Roseobacteraceae</taxon>
        <taxon>Thalassobacter</taxon>
    </lineage>
</organism>
<sequence>MKFTLTIPSPQAMKIGKETYVTLDAETELHRLHLSQFGATQFNNSGKGSARFSPIHKTDDSVIPTIYAAQSFETAVCEIILRCPDDLFSEDDMPSETIVFPSDFACYSHSHIRLKKSVLLVDLTTAGQRKIGIDRNALVTGPRCTYLDTRAWAEKIHAACPTAQGLYYTSLQNGPEYAIVLFGDRVPQDMFEGLSTRDVAKEECHDEICSIAESLSIDYIEV</sequence>
<dbReference type="AlphaFoldDB" id="A0A0N7LT89"/>
<dbReference type="Proteomes" id="UP000051298">
    <property type="component" value="Unassembled WGS sequence"/>
</dbReference>
<accession>A0A0N7LT89</accession>
<reference evidence="2 3" key="1">
    <citation type="submission" date="2015-09" db="EMBL/GenBank/DDBJ databases">
        <authorList>
            <consortium name="Swine Surveillance"/>
        </authorList>
    </citation>
    <scope>NUCLEOTIDE SEQUENCE [LARGE SCALE GENOMIC DNA]</scope>
    <source>
        <strain evidence="2 3">CECT 5294</strain>
    </source>
</reference>
<dbReference type="Pfam" id="PF08808">
    <property type="entry name" value="RES"/>
    <property type="match status" value="1"/>
</dbReference>
<proteinExistence type="predicted"/>
<gene>
    <name evidence="2" type="ORF">THS5294_01315</name>
</gene>
<dbReference type="EMBL" id="CYRX01000022">
    <property type="protein sequence ID" value="CUH60026.1"/>
    <property type="molecule type" value="Genomic_DNA"/>
</dbReference>
<dbReference type="RefSeq" id="WP_058123095.1">
    <property type="nucleotide sequence ID" value="NZ_CYRX01000022.1"/>
</dbReference>
<dbReference type="SMART" id="SM00953">
    <property type="entry name" value="RES"/>
    <property type="match status" value="1"/>
</dbReference>
<dbReference type="InterPro" id="IPR014914">
    <property type="entry name" value="RES_dom"/>
</dbReference>
<evidence type="ECO:0000313" key="2">
    <source>
        <dbReference type="EMBL" id="CUH60026.1"/>
    </source>
</evidence>
<protein>
    <submittedName>
        <fullName evidence="2">RES domain protein</fullName>
    </submittedName>
</protein>
<name>A0A0N7LT89_9RHOB</name>
<evidence type="ECO:0000259" key="1">
    <source>
        <dbReference type="SMART" id="SM00953"/>
    </source>
</evidence>
<feature type="domain" description="RES" evidence="1">
    <location>
        <begin position="43"/>
        <end position="197"/>
    </location>
</feature>